<dbReference type="InterPro" id="IPR050300">
    <property type="entry name" value="GDXG_lipolytic_enzyme"/>
</dbReference>
<organism evidence="3 4">
    <name type="scientific">Paenibacillus nanensis</name>
    <dbReference type="NCBI Taxonomy" id="393251"/>
    <lineage>
        <taxon>Bacteria</taxon>
        <taxon>Bacillati</taxon>
        <taxon>Bacillota</taxon>
        <taxon>Bacilli</taxon>
        <taxon>Bacillales</taxon>
        <taxon>Paenibacillaceae</taxon>
        <taxon>Paenibacillus</taxon>
    </lineage>
</organism>
<dbReference type="PANTHER" id="PTHR48081:SF6">
    <property type="entry name" value="PEPTIDASE S9 PROLYL OLIGOPEPTIDASE CATALYTIC DOMAIN-CONTAINING PROTEIN"/>
    <property type="match status" value="1"/>
</dbReference>
<evidence type="ECO:0000256" key="1">
    <source>
        <dbReference type="ARBA" id="ARBA00022801"/>
    </source>
</evidence>
<name>A0A3A1V4J4_9BACL</name>
<dbReference type="OrthoDB" id="9794725at2"/>
<evidence type="ECO:0000313" key="3">
    <source>
        <dbReference type="EMBL" id="RIX52450.1"/>
    </source>
</evidence>
<dbReference type="InterPro" id="IPR049492">
    <property type="entry name" value="BD-FAE-like_dom"/>
</dbReference>
<dbReference type="SUPFAM" id="SSF53474">
    <property type="entry name" value="alpha/beta-Hydrolases"/>
    <property type="match status" value="1"/>
</dbReference>
<dbReference type="Pfam" id="PF20434">
    <property type="entry name" value="BD-FAE"/>
    <property type="match status" value="1"/>
</dbReference>
<evidence type="ECO:0000259" key="2">
    <source>
        <dbReference type="Pfam" id="PF20434"/>
    </source>
</evidence>
<keyword evidence="1 3" id="KW-0378">Hydrolase</keyword>
<comment type="caution">
    <text evidence="3">The sequence shown here is derived from an EMBL/GenBank/DDBJ whole genome shotgun (WGS) entry which is preliminary data.</text>
</comment>
<evidence type="ECO:0000313" key="4">
    <source>
        <dbReference type="Proteomes" id="UP000266482"/>
    </source>
</evidence>
<protein>
    <submittedName>
        <fullName evidence="3">Alpha/beta hydrolase</fullName>
    </submittedName>
</protein>
<keyword evidence="4" id="KW-1185">Reference proteome</keyword>
<feature type="domain" description="BD-FAE-like" evidence="2">
    <location>
        <begin position="29"/>
        <end position="126"/>
    </location>
</feature>
<dbReference type="GO" id="GO:0016787">
    <property type="term" value="F:hydrolase activity"/>
    <property type="evidence" value="ECO:0007669"/>
    <property type="project" value="UniProtKB-KW"/>
</dbReference>
<accession>A0A3A1V4J4</accession>
<proteinExistence type="predicted"/>
<gene>
    <name evidence="3" type="ORF">D3P08_13325</name>
</gene>
<reference evidence="3 4" key="1">
    <citation type="submission" date="2018-09" db="EMBL/GenBank/DDBJ databases">
        <title>Paenibacillus aracenensis nov. sp. isolated from a cave in southern Spain.</title>
        <authorList>
            <person name="Jurado V."/>
            <person name="Gutierrez-Patricio S."/>
            <person name="Gonzalez-Pimentel J.L."/>
            <person name="Miller A.Z."/>
            <person name="Laiz L."/>
            <person name="Saiz-Jimenez C."/>
        </authorList>
    </citation>
    <scope>NUCLEOTIDE SEQUENCE [LARGE SCALE GENOMIC DNA]</scope>
    <source>
        <strain evidence="3 4">DSM 22867</strain>
    </source>
</reference>
<dbReference type="RefSeq" id="WP_119600176.1">
    <property type="nucleotide sequence ID" value="NZ_QXQA01000007.1"/>
</dbReference>
<dbReference type="Gene3D" id="3.40.50.1820">
    <property type="entry name" value="alpha/beta hydrolase"/>
    <property type="match status" value="1"/>
</dbReference>
<dbReference type="PANTHER" id="PTHR48081">
    <property type="entry name" value="AB HYDROLASE SUPERFAMILY PROTEIN C4A8.06C"/>
    <property type="match status" value="1"/>
</dbReference>
<sequence>MRISTLDLTNDGVTLTAYVLDASNEMPNARTRPAVLIFPGGAYRACSDREAEPVAMSFLAEGYHAFVLRYSLNGNAAFPKPLNDAEEALELIRMRSEEWHVDPEKVAVCGFSAGGHLAAALGTMGRVRPNAMILGYPCIVASMGDILPAPIPGVDEAVDSLTPPAYIFHTYEDTLVPVGNALAMAAAMDRERRPFELHIFQNGAHGLSLSRPVTSGGMRSLSDPDAAKWFGLCVAWLRNQFGEFAADRDSVLLSETVAEYSVDIQLGVLWKNDACRKLVLGKLPMLEESPQLKDAMGVPLRTIIEFGGGLLTNEDVLDLDQQLKEIQVIS</sequence>
<dbReference type="AlphaFoldDB" id="A0A3A1V4J4"/>
<dbReference type="Proteomes" id="UP000266482">
    <property type="component" value="Unassembled WGS sequence"/>
</dbReference>
<dbReference type="EMBL" id="QXQA01000007">
    <property type="protein sequence ID" value="RIX52450.1"/>
    <property type="molecule type" value="Genomic_DNA"/>
</dbReference>
<dbReference type="InterPro" id="IPR029058">
    <property type="entry name" value="AB_hydrolase_fold"/>
</dbReference>